<name>A0A2M8WNW8_9RHOB</name>
<dbReference type="Pfam" id="PF11843">
    <property type="entry name" value="DUF3363"/>
    <property type="match status" value="1"/>
</dbReference>
<proteinExistence type="predicted"/>
<dbReference type="Proteomes" id="UP000228531">
    <property type="component" value="Unassembled WGS sequence"/>
</dbReference>
<sequence>MTRDENDLRIRPGKVRDRVQSAPRVRRQAGGDPNRLAGKRKVSGRFNARGQGAKVAAELKGRNPWSRRPDGTRTRARRVAVKARIVKLNPQRGASRGRSFVSGKAVDAHLWYLERDGVTLDGEKGQVYSADQDIADGQDFLDRGREDRHQFRFIFSAEDGVELADMRQTTRDLMAQMEADLQTRLDWIAVDHYNTGHPHTHILVRGITDDRKILNIAGDYIAHGVRERATDIVTLELGRQTDLKVTDQLRREMHAERFTRLDRMLMAEQRANNEFADLRPDKDMLETMKRNRALLIGRAQYLEKLSLAEQIAPGVWRLDDSTERTLRAMGERGDIIKSIYRALEANNLEAQRGTSQLTMHRDGLQQQIAGRVLAKELAGDGSGDRMQLVIDGTDGRVHQIEVRADHCDDIGRGMIVSATPPPTEARVADSNILAATDNDGTYRPSRHIEIAKEQGIGPGLDRFVAAHVRRLEALRRAGIVERYSEDHWKVPTDLPKQGLAHDRKRHGPGPRVEVLSPIGLDQQVAHDGATWLDRELVAQRRGSVRETGFGAEAGRAMDQRKRVLVERGDAIDLGDGRIRAPRDLIQRLEGREVERVGRAMAAEQGLTWKSVTPGNQFAGQLTGSTQLGSGRFAMIDDGLGFSLVPWNQALERRIGLQVSGVGMSGGGIDWAFGRQRGLGL</sequence>
<dbReference type="AlphaFoldDB" id="A0A2M8WNW8"/>
<feature type="region of interest" description="Disordered" evidence="1">
    <location>
        <begin position="1"/>
        <end position="76"/>
    </location>
</feature>
<feature type="domain" description="MobA/VirD2-like nuclease" evidence="2">
    <location>
        <begin position="148"/>
        <end position="217"/>
    </location>
</feature>
<organism evidence="3 4">
    <name type="scientific">Yoonia maricola</name>
    <dbReference type="NCBI Taxonomy" id="420999"/>
    <lineage>
        <taxon>Bacteria</taxon>
        <taxon>Pseudomonadati</taxon>
        <taxon>Pseudomonadota</taxon>
        <taxon>Alphaproteobacteria</taxon>
        <taxon>Rhodobacterales</taxon>
        <taxon>Paracoccaceae</taxon>
        <taxon>Yoonia</taxon>
    </lineage>
</organism>
<feature type="compositionally biased region" description="Basic and acidic residues" evidence="1">
    <location>
        <begin position="1"/>
        <end position="19"/>
    </location>
</feature>
<comment type="caution">
    <text evidence="3">The sequence shown here is derived from an EMBL/GenBank/DDBJ whole genome shotgun (WGS) entry which is preliminary data.</text>
</comment>
<dbReference type="RefSeq" id="WP_100367426.1">
    <property type="nucleotide sequence ID" value="NZ_PGTY01000001.1"/>
</dbReference>
<keyword evidence="4" id="KW-1185">Reference proteome</keyword>
<feature type="compositionally biased region" description="Basic and acidic residues" evidence="1">
    <location>
        <begin position="57"/>
        <end position="73"/>
    </location>
</feature>
<evidence type="ECO:0000313" key="4">
    <source>
        <dbReference type="Proteomes" id="UP000228531"/>
    </source>
</evidence>
<evidence type="ECO:0000313" key="3">
    <source>
        <dbReference type="EMBL" id="PJI92630.1"/>
    </source>
</evidence>
<protein>
    <submittedName>
        <fullName evidence="3">Type IV secretory pathway VirD2 relaxase</fullName>
    </submittedName>
</protein>
<dbReference type="InterPro" id="IPR005094">
    <property type="entry name" value="Endonuclease_MobA/VirD2"/>
</dbReference>
<reference evidence="3 4" key="1">
    <citation type="submission" date="2017-11" db="EMBL/GenBank/DDBJ databases">
        <title>Genomic Encyclopedia of Archaeal and Bacterial Type Strains, Phase II (KMG-II): From Individual Species to Whole Genera.</title>
        <authorList>
            <person name="Goeker M."/>
        </authorList>
    </citation>
    <scope>NUCLEOTIDE SEQUENCE [LARGE SCALE GENOMIC DNA]</scope>
    <source>
        <strain evidence="3 4">DSM 29128</strain>
    </source>
</reference>
<gene>
    <name evidence="3" type="ORF">BC777_1487</name>
</gene>
<evidence type="ECO:0000256" key="1">
    <source>
        <dbReference type="SAM" id="MobiDB-lite"/>
    </source>
</evidence>
<dbReference type="OrthoDB" id="9809969at2"/>
<dbReference type="EMBL" id="PGTY01000001">
    <property type="protein sequence ID" value="PJI92630.1"/>
    <property type="molecule type" value="Genomic_DNA"/>
</dbReference>
<accession>A0A2M8WNW8</accession>
<dbReference type="Pfam" id="PF03432">
    <property type="entry name" value="Relaxase"/>
    <property type="match status" value="1"/>
</dbReference>
<evidence type="ECO:0000259" key="2">
    <source>
        <dbReference type="Pfam" id="PF03432"/>
    </source>
</evidence>
<dbReference type="InterPro" id="IPR021795">
    <property type="entry name" value="DUF3363"/>
</dbReference>